<sequence>MDLDKGRIKFDQNDSISDIVKKKRNSASPAVGFNCSQPSDIFAADSESDSSENVNVGQDSEARKTDNSSKDDLSMLKIKKRRVSSEEMNANKQKKIVRRRLKSMCVLSDDEGLDSLIHKKVVTSTPMQTPTSILKNKNETSLQRALSAERTEVDAKKQVISQLNTQTLKIKIKTPMESGIKALKNDKKAKENRSSSSTKIEKKNLSPNIQQVHSQKAKKEI</sequence>
<evidence type="ECO:0000313" key="2">
    <source>
        <dbReference type="Proteomes" id="UP000887565"/>
    </source>
</evidence>
<keyword evidence="2" id="KW-1185">Reference proteome</keyword>
<evidence type="ECO:0000313" key="3">
    <source>
        <dbReference type="WBParaSite" id="nRc.2.0.1.t44010-RA"/>
    </source>
</evidence>
<feature type="compositionally biased region" description="Basic and acidic residues" evidence="1">
    <location>
        <begin position="183"/>
        <end position="204"/>
    </location>
</feature>
<reference evidence="3" key="1">
    <citation type="submission" date="2022-11" db="UniProtKB">
        <authorList>
            <consortium name="WormBaseParasite"/>
        </authorList>
    </citation>
    <scope>IDENTIFICATION</scope>
</reference>
<evidence type="ECO:0000256" key="1">
    <source>
        <dbReference type="SAM" id="MobiDB-lite"/>
    </source>
</evidence>
<dbReference type="Proteomes" id="UP000887565">
    <property type="component" value="Unplaced"/>
</dbReference>
<dbReference type="WBParaSite" id="nRc.2.0.1.t44010-RA">
    <property type="protein sequence ID" value="nRc.2.0.1.t44010-RA"/>
    <property type="gene ID" value="nRc.2.0.1.g44010"/>
</dbReference>
<feature type="region of interest" description="Disordered" evidence="1">
    <location>
        <begin position="23"/>
        <end position="91"/>
    </location>
</feature>
<dbReference type="AlphaFoldDB" id="A0A915L0M5"/>
<feature type="region of interest" description="Disordered" evidence="1">
    <location>
        <begin position="181"/>
        <end position="221"/>
    </location>
</feature>
<proteinExistence type="predicted"/>
<protein>
    <submittedName>
        <fullName evidence="3">Uncharacterized protein</fullName>
    </submittedName>
</protein>
<feature type="compositionally biased region" description="Basic and acidic residues" evidence="1">
    <location>
        <begin position="60"/>
        <end position="74"/>
    </location>
</feature>
<accession>A0A915L0M5</accession>
<name>A0A915L0M5_ROMCU</name>
<feature type="compositionally biased region" description="Polar residues" evidence="1">
    <location>
        <begin position="205"/>
        <end position="214"/>
    </location>
</feature>
<organism evidence="2 3">
    <name type="scientific">Romanomermis culicivorax</name>
    <name type="common">Nematode worm</name>
    <dbReference type="NCBI Taxonomy" id="13658"/>
    <lineage>
        <taxon>Eukaryota</taxon>
        <taxon>Metazoa</taxon>
        <taxon>Ecdysozoa</taxon>
        <taxon>Nematoda</taxon>
        <taxon>Enoplea</taxon>
        <taxon>Dorylaimia</taxon>
        <taxon>Mermithida</taxon>
        <taxon>Mermithoidea</taxon>
        <taxon>Mermithidae</taxon>
        <taxon>Romanomermis</taxon>
    </lineage>
</organism>